<keyword evidence="1" id="KW-1003">Cell membrane</keyword>
<accession>A0ABS4JPA0</accession>
<comment type="caution">
    <text evidence="6">The sequence shown here is derived from an EMBL/GenBank/DDBJ whole genome shotgun (WGS) entry which is preliminary data.</text>
</comment>
<evidence type="ECO:0000313" key="6">
    <source>
        <dbReference type="EMBL" id="MBP2002454.1"/>
    </source>
</evidence>
<feature type="transmembrane region" description="Helical" evidence="5">
    <location>
        <begin position="31"/>
        <end position="48"/>
    </location>
</feature>
<evidence type="ECO:0000256" key="3">
    <source>
        <dbReference type="ARBA" id="ARBA00022989"/>
    </source>
</evidence>
<keyword evidence="4 5" id="KW-0472">Membrane</keyword>
<sequence>MLKWSFIFLIIALIAGVIGFFHLVFAAVAMIAKVIFFLFLVLFVISLFRRKRPL</sequence>
<feature type="transmembrane region" description="Helical" evidence="5">
    <location>
        <begin position="7"/>
        <end position="25"/>
    </location>
</feature>
<evidence type="ECO:0000313" key="7">
    <source>
        <dbReference type="Proteomes" id="UP001519288"/>
    </source>
</evidence>
<dbReference type="HAMAP" id="MF_01361">
    <property type="entry name" value="UPF0391"/>
    <property type="match status" value="1"/>
</dbReference>
<evidence type="ECO:0000256" key="5">
    <source>
        <dbReference type="SAM" id="Phobius"/>
    </source>
</evidence>
<dbReference type="PIRSF" id="PIRSF036466">
    <property type="entry name" value="UCP036466"/>
    <property type="match status" value="1"/>
</dbReference>
<evidence type="ECO:0000256" key="4">
    <source>
        <dbReference type="ARBA" id="ARBA00023136"/>
    </source>
</evidence>
<dbReference type="InterPro" id="IPR009760">
    <property type="entry name" value="DUF1328"/>
</dbReference>
<name>A0ABS4JPA0_9BACL</name>
<dbReference type="RefSeq" id="WP_209865526.1">
    <property type="nucleotide sequence ID" value="NZ_JAGGLD010000008.1"/>
</dbReference>
<keyword evidence="7" id="KW-1185">Reference proteome</keyword>
<gene>
    <name evidence="6" type="ORF">J2Z69_003527</name>
</gene>
<organism evidence="6 7">
    <name type="scientific">Paenibacillus shirakamiensis</name>
    <dbReference type="NCBI Taxonomy" id="1265935"/>
    <lineage>
        <taxon>Bacteria</taxon>
        <taxon>Bacillati</taxon>
        <taxon>Bacillota</taxon>
        <taxon>Bacilli</taxon>
        <taxon>Bacillales</taxon>
        <taxon>Paenibacillaceae</taxon>
        <taxon>Paenibacillus</taxon>
    </lineage>
</organism>
<reference evidence="6 7" key="1">
    <citation type="submission" date="2021-03" db="EMBL/GenBank/DDBJ databases">
        <title>Genomic Encyclopedia of Type Strains, Phase IV (KMG-IV): sequencing the most valuable type-strain genomes for metagenomic binning, comparative biology and taxonomic classification.</title>
        <authorList>
            <person name="Goeker M."/>
        </authorList>
    </citation>
    <scope>NUCLEOTIDE SEQUENCE [LARGE SCALE GENOMIC DNA]</scope>
    <source>
        <strain evidence="6 7">DSM 26806</strain>
    </source>
</reference>
<dbReference type="Proteomes" id="UP001519288">
    <property type="component" value="Unassembled WGS sequence"/>
</dbReference>
<keyword evidence="3 5" id="KW-1133">Transmembrane helix</keyword>
<proteinExistence type="inferred from homology"/>
<protein>
    <submittedName>
        <fullName evidence="6">Uncharacterized membrane protein YtjA (UPF0391 family)</fullName>
    </submittedName>
</protein>
<dbReference type="Pfam" id="PF07043">
    <property type="entry name" value="DUF1328"/>
    <property type="match status" value="1"/>
</dbReference>
<dbReference type="EMBL" id="JAGGLD010000008">
    <property type="protein sequence ID" value="MBP2002454.1"/>
    <property type="molecule type" value="Genomic_DNA"/>
</dbReference>
<evidence type="ECO:0000256" key="1">
    <source>
        <dbReference type="ARBA" id="ARBA00022475"/>
    </source>
</evidence>
<keyword evidence="2 5" id="KW-0812">Transmembrane</keyword>
<evidence type="ECO:0000256" key="2">
    <source>
        <dbReference type="ARBA" id="ARBA00022692"/>
    </source>
</evidence>